<evidence type="ECO:0000259" key="8">
    <source>
        <dbReference type="Pfam" id="PF00482"/>
    </source>
</evidence>
<feature type="domain" description="Type II secretion system protein GspF" evidence="8">
    <location>
        <begin position="26"/>
        <end position="132"/>
    </location>
</feature>
<evidence type="ECO:0000313" key="10">
    <source>
        <dbReference type="Proteomes" id="UP001500840"/>
    </source>
</evidence>
<evidence type="ECO:0000256" key="6">
    <source>
        <dbReference type="ARBA" id="ARBA00023136"/>
    </source>
</evidence>
<evidence type="ECO:0000256" key="4">
    <source>
        <dbReference type="ARBA" id="ARBA00022692"/>
    </source>
</evidence>
<gene>
    <name evidence="9" type="ORF">GCM10023156_24430</name>
</gene>
<evidence type="ECO:0000256" key="7">
    <source>
        <dbReference type="SAM" id="Phobius"/>
    </source>
</evidence>
<dbReference type="RefSeq" id="WP_345322349.1">
    <property type="nucleotide sequence ID" value="NZ_BAABGA010000030.1"/>
</dbReference>
<feature type="domain" description="Type II secretion system protein GspF" evidence="8">
    <location>
        <begin position="211"/>
        <end position="333"/>
    </location>
</feature>
<evidence type="ECO:0000256" key="5">
    <source>
        <dbReference type="ARBA" id="ARBA00022989"/>
    </source>
</evidence>
<sequence length="342" mass="36839">MPIYVPSPESTIRKHVDHMLLHRDELISVLAAVADEMPRGKSRRELIHVVDQLRAGASANTLLSDPATAVWLTHASASSGKTSHAAIMINAVAYANAEADSRSQFRFAMLYPTIVVSLALIVLVVLAFTVVPSFAKMYDEFGLQLPAPTLLLIWISESITNDPLTALAVIAATVAAVFGVYQLCLRFSLGLRLFGRFAAGNTGSVAAMAKFVNQLAEMLEMGASVPESLWFAGQTCGNRHLRNLAVHLANHANQGSMPLHESSVSHQLPANVIDVLSVAPEIKPNTVVLREISTMYRQRARTRVNWMSGIASPLATVMVAAVVAFVVFSLFTPLVSLVTGLS</sequence>
<feature type="transmembrane region" description="Helical" evidence="7">
    <location>
        <begin position="110"/>
        <end position="135"/>
    </location>
</feature>
<dbReference type="PRINTS" id="PR00812">
    <property type="entry name" value="BCTERIALGSPF"/>
</dbReference>
<keyword evidence="3" id="KW-1003">Cell membrane</keyword>
<dbReference type="Pfam" id="PF00482">
    <property type="entry name" value="T2SSF"/>
    <property type="match status" value="2"/>
</dbReference>
<dbReference type="InterPro" id="IPR042094">
    <property type="entry name" value="T2SS_GspF_sf"/>
</dbReference>
<organism evidence="9 10">
    <name type="scientific">Novipirellula rosea</name>
    <dbReference type="NCBI Taxonomy" id="1031540"/>
    <lineage>
        <taxon>Bacteria</taxon>
        <taxon>Pseudomonadati</taxon>
        <taxon>Planctomycetota</taxon>
        <taxon>Planctomycetia</taxon>
        <taxon>Pirellulales</taxon>
        <taxon>Pirellulaceae</taxon>
        <taxon>Novipirellula</taxon>
    </lineage>
</organism>
<dbReference type="Proteomes" id="UP001500840">
    <property type="component" value="Unassembled WGS sequence"/>
</dbReference>
<accession>A0ABP8MS75</accession>
<comment type="similarity">
    <text evidence="2">Belongs to the GSP F family.</text>
</comment>
<reference evidence="10" key="1">
    <citation type="journal article" date="2019" name="Int. J. Syst. Evol. Microbiol.">
        <title>The Global Catalogue of Microorganisms (GCM) 10K type strain sequencing project: providing services to taxonomists for standard genome sequencing and annotation.</title>
        <authorList>
            <consortium name="The Broad Institute Genomics Platform"/>
            <consortium name="The Broad Institute Genome Sequencing Center for Infectious Disease"/>
            <person name="Wu L."/>
            <person name="Ma J."/>
        </authorList>
    </citation>
    <scope>NUCLEOTIDE SEQUENCE [LARGE SCALE GENOMIC DNA]</scope>
    <source>
        <strain evidence="10">JCM 17759</strain>
    </source>
</reference>
<dbReference type="InterPro" id="IPR003004">
    <property type="entry name" value="GspF/PilC"/>
</dbReference>
<dbReference type="PANTHER" id="PTHR30012">
    <property type="entry name" value="GENERAL SECRETION PATHWAY PROTEIN"/>
    <property type="match status" value="1"/>
</dbReference>
<comment type="subcellular location">
    <subcellularLocation>
        <location evidence="1">Cell membrane</location>
        <topology evidence="1">Multi-pass membrane protein</topology>
    </subcellularLocation>
</comment>
<evidence type="ECO:0000256" key="2">
    <source>
        <dbReference type="ARBA" id="ARBA00005745"/>
    </source>
</evidence>
<keyword evidence="6 7" id="KW-0472">Membrane</keyword>
<dbReference type="PANTHER" id="PTHR30012:SF0">
    <property type="entry name" value="TYPE II SECRETION SYSTEM PROTEIN F-RELATED"/>
    <property type="match status" value="1"/>
</dbReference>
<feature type="transmembrane region" description="Helical" evidence="7">
    <location>
        <begin position="304"/>
        <end position="331"/>
    </location>
</feature>
<protein>
    <recommendedName>
        <fullName evidence="8">Type II secretion system protein GspF domain-containing protein</fullName>
    </recommendedName>
</protein>
<evidence type="ECO:0000313" key="9">
    <source>
        <dbReference type="EMBL" id="GAA4453424.1"/>
    </source>
</evidence>
<dbReference type="InterPro" id="IPR018076">
    <property type="entry name" value="T2SS_GspF_dom"/>
</dbReference>
<comment type="caution">
    <text evidence="9">The sequence shown here is derived from an EMBL/GenBank/DDBJ whole genome shotgun (WGS) entry which is preliminary data.</text>
</comment>
<evidence type="ECO:0000256" key="3">
    <source>
        <dbReference type="ARBA" id="ARBA00022475"/>
    </source>
</evidence>
<evidence type="ECO:0000256" key="1">
    <source>
        <dbReference type="ARBA" id="ARBA00004651"/>
    </source>
</evidence>
<name>A0ABP8MS75_9BACT</name>
<proteinExistence type="inferred from homology"/>
<keyword evidence="4 7" id="KW-0812">Transmembrane</keyword>
<dbReference type="EMBL" id="BAABGA010000030">
    <property type="protein sequence ID" value="GAA4453424.1"/>
    <property type="molecule type" value="Genomic_DNA"/>
</dbReference>
<feature type="transmembrane region" description="Helical" evidence="7">
    <location>
        <begin position="164"/>
        <end position="184"/>
    </location>
</feature>
<keyword evidence="5 7" id="KW-1133">Transmembrane helix</keyword>
<keyword evidence="10" id="KW-1185">Reference proteome</keyword>
<dbReference type="Gene3D" id="1.20.81.30">
    <property type="entry name" value="Type II secretion system (T2SS), domain F"/>
    <property type="match status" value="1"/>
</dbReference>